<proteinExistence type="predicted"/>
<dbReference type="RefSeq" id="WP_311665624.1">
    <property type="nucleotide sequence ID" value="NZ_JAVREO010000003.1"/>
</dbReference>
<evidence type="ECO:0000259" key="4">
    <source>
        <dbReference type="Pfam" id="PF00534"/>
    </source>
</evidence>
<dbReference type="GO" id="GO:0016757">
    <property type="term" value="F:glycosyltransferase activity"/>
    <property type="evidence" value="ECO:0007669"/>
    <property type="project" value="UniProtKB-KW"/>
</dbReference>
<evidence type="ECO:0000256" key="1">
    <source>
        <dbReference type="ARBA" id="ARBA00021292"/>
    </source>
</evidence>
<sequence length="673" mass="71446">MKIVFLLNNAYGIGGTIRSVANLSAGLAARGHTVAVTSLYRHRDTTSFAFDPRVPIETLIDQRDGSPDAEAPAAGKPSELLPAWQDGVSLLSDQRMRQHLADLTADVVVATRPTLSVYLGHWGQRRYLRLGQEHAPLATRPPEGQALRLAAVPRLDAFTPVSQADAVAYRQALPEAGTVIERLPNCSPLPHTAPATGDSRTIVAAGRLVETKRYDRLIDAFALLTDEFPDWRLRVYGRGPARPALRARIEERGLSDRARLMGAVSPIETEWAKGAVAAVTSQWESFGLTIVEAMACGVPVLSTDCPHGPAELITHRHDGYLVPHDDDPVPEIAAGLRTLLKDEALRRRLADNALATARRYSPDVIAAQFEDLVARLAPRPRGLARLRGLFGGRSGEPAGAAGAGSATEAAPEPPRPAAHATAAGDGGLAVALDTPARGELLFRLRKDPRRRTVRVPLDRHGRATLRRADHQLAEGRWDAFLDAGDGTKPVRIAARLVETAALVHAAPLATARGVTGWIPYPTKDGNLTLRVWQRAQHAEVTEIRSTAGAATLTVVSVPPVADAGVVARDQAGRERPLTVSPGPGTAAGAGGALLATLDCQGLHPGTWTLHLTTPEGQPDAPLARIAGDTADRRKTDVQPTHAGPDGGSHRLVFNGANELTVSVTSADGAEQPG</sequence>
<evidence type="ECO:0000313" key="6">
    <source>
        <dbReference type="Proteomes" id="UP001183410"/>
    </source>
</evidence>
<dbReference type="PANTHER" id="PTHR12526">
    <property type="entry name" value="GLYCOSYLTRANSFERASE"/>
    <property type="match status" value="1"/>
</dbReference>
<name>A0ABU2JNN9_9ACTN</name>
<protein>
    <recommendedName>
        <fullName evidence="1">D-inositol 3-phosphate glycosyltransferase</fullName>
    </recommendedName>
</protein>
<evidence type="ECO:0000313" key="5">
    <source>
        <dbReference type="EMBL" id="MDT0265853.1"/>
    </source>
</evidence>
<feature type="region of interest" description="Disordered" evidence="3">
    <location>
        <begin position="395"/>
        <end position="422"/>
    </location>
</feature>
<reference evidence="6" key="1">
    <citation type="submission" date="2023-07" db="EMBL/GenBank/DDBJ databases">
        <title>30 novel species of actinomycetes from the DSMZ collection.</title>
        <authorList>
            <person name="Nouioui I."/>
        </authorList>
    </citation>
    <scope>NUCLEOTIDE SEQUENCE [LARGE SCALE GENOMIC DNA]</scope>
    <source>
        <strain evidence="6">DSM 44915</strain>
    </source>
</reference>
<keyword evidence="5" id="KW-0328">Glycosyltransferase</keyword>
<organism evidence="5 6">
    <name type="scientific">Streptomyces chisholmiae</name>
    <dbReference type="NCBI Taxonomy" id="3075540"/>
    <lineage>
        <taxon>Bacteria</taxon>
        <taxon>Bacillati</taxon>
        <taxon>Actinomycetota</taxon>
        <taxon>Actinomycetes</taxon>
        <taxon>Kitasatosporales</taxon>
        <taxon>Streptomycetaceae</taxon>
        <taxon>Streptomyces</taxon>
    </lineage>
</organism>
<dbReference type="Gene3D" id="3.40.50.2000">
    <property type="entry name" value="Glycogen Phosphorylase B"/>
    <property type="match status" value="2"/>
</dbReference>
<keyword evidence="2 5" id="KW-0808">Transferase</keyword>
<dbReference type="Pfam" id="PF00534">
    <property type="entry name" value="Glycos_transf_1"/>
    <property type="match status" value="1"/>
</dbReference>
<dbReference type="SUPFAM" id="SSF53756">
    <property type="entry name" value="UDP-Glycosyltransferase/glycogen phosphorylase"/>
    <property type="match status" value="1"/>
</dbReference>
<gene>
    <name evidence="5" type="ORF">RM844_06065</name>
</gene>
<keyword evidence="6" id="KW-1185">Reference proteome</keyword>
<accession>A0ABU2JNN9</accession>
<dbReference type="CDD" id="cd03820">
    <property type="entry name" value="GT4_AmsD-like"/>
    <property type="match status" value="1"/>
</dbReference>
<dbReference type="PANTHER" id="PTHR12526:SF627">
    <property type="entry name" value="D-RHAMNOSYLTRANSFERASE WBPZ"/>
    <property type="match status" value="1"/>
</dbReference>
<comment type="caution">
    <text evidence="5">The sequence shown here is derived from an EMBL/GenBank/DDBJ whole genome shotgun (WGS) entry which is preliminary data.</text>
</comment>
<dbReference type="Proteomes" id="UP001183410">
    <property type="component" value="Unassembled WGS sequence"/>
</dbReference>
<dbReference type="InterPro" id="IPR001296">
    <property type="entry name" value="Glyco_trans_1"/>
</dbReference>
<dbReference type="EMBL" id="JAVREO010000003">
    <property type="protein sequence ID" value="MDT0265853.1"/>
    <property type="molecule type" value="Genomic_DNA"/>
</dbReference>
<evidence type="ECO:0000256" key="2">
    <source>
        <dbReference type="ARBA" id="ARBA00022679"/>
    </source>
</evidence>
<evidence type="ECO:0000256" key="3">
    <source>
        <dbReference type="SAM" id="MobiDB-lite"/>
    </source>
</evidence>
<feature type="compositionally biased region" description="Low complexity" evidence="3">
    <location>
        <begin position="395"/>
        <end position="410"/>
    </location>
</feature>
<feature type="domain" description="Glycosyl transferase family 1" evidence="4">
    <location>
        <begin position="197"/>
        <end position="353"/>
    </location>
</feature>